<dbReference type="PANTHER" id="PTHR36927">
    <property type="entry name" value="BLR4337 PROTEIN"/>
    <property type="match status" value="1"/>
</dbReference>
<evidence type="ECO:0000259" key="2">
    <source>
        <dbReference type="Pfam" id="PF01757"/>
    </source>
</evidence>
<dbReference type="GO" id="GO:0016747">
    <property type="term" value="F:acyltransferase activity, transferring groups other than amino-acyl groups"/>
    <property type="evidence" value="ECO:0007669"/>
    <property type="project" value="InterPro"/>
</dbReference>
<feature type="transmembrane region" description="Helical" evidence="1">
    <location>
        <begin position="334"/>
        <end position="350"/>
    </location>
</feature>
<dbReference type="PANTHER" id="PTHR36927:SF1">
    <property type="entry name" value="MDO-LIKE PROTEIN"/>
    <property type="match status" value="1"/>
</dbReference>
<feature type="domain" description="Acyltransferase 3" evidence="2">
    <location>
        <begin position="11"/>
        <end position="375"/>
    </location>
</feature>
<protein>
    <recommendedName>
        <fullName evidence="2">Acyltransferase 3 domain-containing protein</fullName>
    </recommendedName>
</protein>
<name>E1JW42_SOLFR</name>
<feature type="transmembrane region" description="Helical" evidence="1">
    <location>
        <begin position="196"/>
        <end position="221"/>
    </location>
</feature>
<sequence length="402" mass="44116">MRNLTPQPGRIHFLDNMRMFAVVSVVALHAAIVYAPVVPWWYVLDGSKNAVFDIVLVATDGYVMPTLFFIAGYFALASLRRQGAGAFLAAKLKRLGLPLVVLTLFTCPIISYVIYRGQGGSESYLRYWLGLLPTAVDWQYIRLVPEAMTRAMLPFHLWFLSLLLLFCGLLAVSRVFVPGRGQGRRDAASGSGLGLFAWLVLAVGVAEAVAQVLVPDIAWFAFGPFLLWQPARLPLYLGMFLLGAYAWDRGWFTVHRVCGKTWLWGVAALLAFLVMAGIGGSLATRHSVLILAGYGLARTFFAVSVLFFLAGFGLRRWNRPGGVSGSLSVASYDIYLAHFPLVIVLEYLLAGSDRAALLKFAIVFFGGLCVCWGASRIVRPLRLTWAAALIVGGVALCLMPWR</sequence>
<dbReference type="STRING" id="596151.DesfrDRAFT_1841"/>
<feature type="transmembrane region" description="Helical" evidence="1">
    <location>
        <begin position="357"/>
        <end position="377"/>
    </location>
</feature>
<dbReference type="InterPro" id="IPR050623">
    <property type="entry name" value="Glucan_succinyl_AcylTrfase"/>
</dbReference>
<feature type="transmembrane region" description="Helical" evidence="1">
    <location>
        <begin position="54"/>
        <end position="76"/>
    </location>
</feature>
<feature type="transmembrane region" description="Helical" evidence="1">
    <location>
        <begin position="262"/>
        <end position="283"/>
    </location>
</feature>
<keyword evidence="1" id="KW-1133">Transmembrane helix</keyword>
<evidence type="ECO:0000256" key="1">
    <source>
        <dbReference type="SAM" id="Phobius"/>
    </source>
</evidence>
<dbReference type="Proteomes" id="UP000006250">
    <property type="component" value="Unassembled WGS sequence"/>
</dbReference>
<feature type="transmembrane region" description="Helical" evidence="1">
    <location>
        <begin position="295"/>
        <end position="314"/>
    </location>
</feature>
<feature type="transmembrane region" description="Helical" evidence="1">
    <location>
        <begin position="20"/>
        <end position="42"/>
    </location>
</feature>
<dbReference type="eggNOG" id="COG1835">
    <property type="taxonomic scope" value="Bacteria"/>
</dbReference>
<dbReference type="OrthoDB" id="5446016at2"/>
<dbReference type="RefSeq" id="WP_005993190.1">
    <property type="nucleotide sequence ID" value="NZ_AECZ01000010.1"/>
</dbReference>
<feature type="transmembrane region" description="Helical" evidence="1">
    <location>
        <begin position="97"/>
        <end position="115"/>
    </location>
</feature>
<feature type="transmembrane region" description="Helical" evidence="1">
    <location>
        <begin position="383"/>
        <end position="401"/>
    </location>
</feature>
<dbReference type="EMBL" id="AECZ01000010">
    <property type="protein sequence ID" value="EFL51402.1"/>
    <property type="molecule type" value="Genomic_DNA"/>
</dbReference>
<dbReference type="AlphaFoldDB" id="E1JW42"/>
<feature type="transmembrane region" description="Helical" evidence="1">
    <location>
        <begin position="157"/>
        <end position="176"/>
    </location>
</feature>
<evidence type="ECO:0000313" key="3">
    <source>
        <dbReference type="EMBL" id="EFL51402.1"/>
    </source>
</evidence>
<accession>E1JW42</accession>
<organism evidence="3 4">
    <name type="scientific">Solidesulfovibrio fructosivorans JJ]</name>
    <dbReference type="NCBI Taxonomy" id="596151"/>
    <lineage>
        <taxon>Bacteria</taxon>
        <taxon>Pseudomonadati</taxon>
        <taxon>Thermodesulfobacteriota</taxon>
        <taxon>Desulfovibrionia</taxon>
        <taxon>Desulfovibrionales</taxon>
        <taxon>Desulfovibrionaceae</taxon>
        <taxon>Solidesulfovibrio</taxon>
    </lineage>
</organism>
<proteinExistence type="predicted"/>
<keyword evidence="1" id="KW-0812">Transmembrane</keyword>
<dbReference type="Pfam" id="PF01757">
    <property type="entry name" value="Acyl_transf_3"/>
    <property type="match status" value="1"/>
</dbReference>
<gene>
    <name evidence="3" type="ORF">DesfrDRAFT_1841</name>
</gene>
<reference evidence="3 4" key="1">
    <citation type="submission" date="2010-08" db="EMBL/GenBank/DDBJ databases">
        <title>The draft genome of Desulfovibrio fructosovorans JJ.</title>
        <authorList>
            <consortium name="US DOE Joint Genome Institute (JGI-PGF)"/>
            <person name="Lucas S."/>
            <person name="Copeland A."/>
            <person name="Lapidus A."/>
            <person name="Cheng J.-F."/>
            <person name="Bruce D."/>
            <person name="Goodwin L."/>
            <person name="Pitluck S."/>
            <person name="Land M.L."/>
            <person name="Hauser L."/>
            <person name="Chang Y.-J."/>
            <person name="Jeffries C."/>
            <person name="Wall J.D."/>
            <person name="Stahl D.A."/>
            <person name="Arkin A.P."/>
            <person name="Dehal P."/>
            <person name="Stolyar S.M."/>
            <person name="Hazen T.C."/>
            <person name="Woyke T.J."/>
        </authorList>
    </citation>
    <scope>NUCLEOTIDE SEQUENCE [LARGE SCALE GENOMIC DNA]</scope>
    <source>
        <strain evidence="3 4">JJ</strain>
    </source>
</reference>
<comment type="caution">
    <text evidence="3">The sequence shown here is derived from an EMBL/GenBank/DDBJ whole genome shotgun (WGS) entry which is preliminary data.</text>
</comment>
<keyword evidence="1" id="KW-0472">Membrane</keyword>
<keyword evidence="4" id="KW-1185">Reference proteome</keyword>
<dbReference type="InterPro" id="IPR002656">
    <property type="entry name" value="Acyl_transf_3_dom"/>
</dbReference>
<evidence type="ECO:0000313" key="4">
    <source>
        <dbReference type="Proteomes" id="UP000006250"/>
    </source>
</evidence>